<accession>A0A9Q0LS10</accession>
<dbReference type="InterPro" id="IPR029044">
    <property type="entry name" value="Nucleotide-diphossugar_trans"/>
</dbReference>
<keyword evidence="2" id="KW-0328">Glycosyltransferase</keyword>
<dbReference type="SUPFAM" id="SSF53448">
    <property type="entry name" value="Nucleotide-diphospho-sugar transferases"/>
    <property type="match status" value="1"/>
</dbReference>
<sequence length="337" mass="40472">MKVKEIQNNNEFQLKFNRKTTYTLIFIFFILSFTFFLLLKSTQNKNENENQNENQNEKEKEIKNKKQNWDLKKEKICILMVDDRTLGKNFDFSSNKQIPFFHTSIFANSFYSKYHGYDFYRIDSNNKINDSRKLLNLFQEHPTKQRTSYWNKLKIICLMMNYYDYEIILYLDSDAVFFDFEKTIEDFIVENVNYSENISLILTKDLEISLDYVNTGVLIFINNDFSKKMILDWYNLPITNPGFEFSLNVGSSEQPAMGEYMYKTEPWESHIHILPLNTTNGPDGEFIRHFWGAVPWEERNDQIFQIFINYSYHFHNFLEQIQSQNFSSQISKFIDNS</sequence>
<dbReference type="GO" id="GO:0016757">
    <property type="term" value="F:glycosyltransferase activity"/>
    <property type="evidence" value="ECO:0007669"/>
    <property type="project" value="UniProtKB-KW"/>
</dbReference>
<keyword evidence="4" id="KW-0175">Coiled coil</keyword>
<keyword evidence="5" id="KW-0812">Transmembrane</keyword>
<name>A0A9Q0LS10_ANAIG</name>
<evidence type="ECO:0000313" key="6">
    <source>
        <dbReference type="EMBL" id="KAJ5077656.1"/>
    </source>
</evidence>
<dbReference type="OrthoDB" id="3763672at2759"/>
<dbReference type="GO" id="GO:0000139">
    <property type="term" value="C:Golgi membrane"/>
    <property type="evidence" value="ECO:0007669"/>
    <property type="project" value="TreeGrafter"/>
</dbReference>
<keyword evidence="5" id="KW-1133">Transmembrane helix</keyword>
<dbReference type="PANTHER" id="PTHR31306">
    <property type="entry name" value="ALPHA-1,6-MANNOSYLTRANSFERASE MNN11-RELATED"/>
    <property type="match status" value="1"/>
</dbReference>
<dbReference type="GO" id="GO:0006487">
    <property type="term" value="P:protein N-linked glycosylation"/>
    <property type="evidence" value="ECO:0007669"/>
    <property type="project" value="TreeGrafter"/>
</dbReference>
<proteinExistence type="inferred from homology"/>
<keyword evidence="7" id="KW-1185">Reference proteome</keyword>
<gene>
    <name evidence="6" type="ORF">M0811_05755</name>
</gene>
<evidence type="ECO:0000256" key="1">
    <source>
        <dbReference type="ARBA" id="ARBA00005664"/>
    </source>
</evidence>
<comment type="similarity">
    <text evidence="1">Belongs to the glycosyltransferase 34 family.</text>
</comment>
<evidence type="ECO:0000313" key="7">
    <source>
        <dbReference type="Proteomes" id="UP001149090"/>
    </source>
</evidence>
<evidence type="ECO:0000256" key="2">
    <source>
        <dbReference type="ARBA" id="ARBA00022676"/>
    </source>
</evidence>
<dbReference type="InterPro" id="IPR008630">
    <property type="entry name" value="Glyco_trans_34"/>
</dbReference>
<dbReference type="EMBL" id="JAPDFW010000057">
    <property type="protein sequence ID" value="KAJ5077656.1"/>
    <property type="molecule type" value="Genomic_DNA"/>
</dbReference>
<dbReference type="PANTHER" id="PTHR31306:SF3">
    <property type="entry name" value="NUCLEOTIDE-DIPHOSPHO-SUGAR TRANSFERASE DOMAIN-CONTAINING PROTEIN"/>
    <property type="match status" value="1"/>
</dbReference>
<feature type="transmembrane region" description="Helical" evidence="5">
    <location>
        <begin position="21"/>
        <end position="39"/>
    </location>
</feature>
<dbReference type="Proteomes" id="UP001149090">
    <property type="component" value="Unassembled WGS sequence"/>
</dbReference>
<dbReference type="AlphaFoldDB" id="A0A9Q0LS10"/>
<evidence type="ECO:0000256" key="5">
    <source>
        <dbReference type="SAM" id="Phobius"/>
    </source>
</evidence>
<comment type="caution">
    <text evidence="6">The sequence shown here is derived from an EMBL/GenBank/DDBJ whole genome shotgun (WGS) entry which is preliminary data.</text>
</comment>
<keyword evidence="3" id="KW-0808">Transferase</keyword>
<reference evidence="6" key="1">
    <citation type="submission" date="2022-10" db="EMBL/GenBank/DDBJ databases">
        <title>Novel sulphate-reducing endosymbionts in the free-living metamonad Anaeramoeba.</title>
        <authorList>
            <person name="Jerlstrom-Hultqvist J."/>
            <person name="Cepicka I."/>
            <person name="Gallot-Lavallee L."/>
            <person name="Salas-Leiva D."/>
            <person name="Curtis B.A."/>
            <person name="Zahonova K."/>
            <person name="Pipaliya S."/>
            <person name="Dacks J."/>
            <person name="Roger A.J."/>
        </authorList>
    </citation>
    <scope>NUCLEOTIDE SEQUENCE</scope>
    <source>
        <strain evidence="6">BMAN</strain>
    </source>
</reference>
<evidence type="ECO:0000256" key="3">
    <source>
        <dbReference type="ARBA" id="ARBA00022679"/>
    </source>
</evidence>
<keyword evidence="5" id="KW-0472">Membrane</keyword>
<dbReference type="Gene3D" id="3.90.550.10">
    <property type="entry name" value="Spore Coat Polysaccharide Biosynthesis Protein SpsA, Chain A"/>
    <property type="match status" value="1"/>
</dbReference>
<dbReference type="Pfam" id="PF05637">
    <property type="entry name" value="Glyco_transf_34"/>
    <property type="match status" value="1"/>
</dbReference>
<protein>
    <submittedName>
        <fullName evidence="6">Alpha-16-mannosyltransferase mnn11-related</fullName>
    </submittedName>
</protein>
<feature type="coiled-coil region" evidence="4">
    <location>
        <begin position="38"/>
        <end position="72"/>
    </location>
</feature>
<organism evidence="6 7">
    <name type="scientific">Anaeramoeba ignava</name>
    <name type="common">Anaerobic marine amoeba</name>
    <dbReference type="NCBI Taxonomy" id="1746090"/>
    <lineage>
        <taxon>Eukaryota</taxon>
        <taxon>Metamonada</taxon>
        <taxon>Anaeramoebidae</taxon>
        <taxon>Anaeramoeba</taxon>
    </lineage>
</organism>
<evidence type="ECO:0000256" key="4">
    <source>
        <dbReference type="SAM" id="Coils"/>
    </source>
</evidence>